<dbReference type="WBParaSite" id="Csp11.Scaffold630.g19759.t1">
    <property type="protein sequence ID" value="Csp11.Scaffold630.g19759.t1"/>
    <property type="gene ID" value="Csp11.Scaffold630.g19759"/>
</dbReference>
<dbReference type="Pfam" id="PF07149">
    <property type="entry name" value="Pes-10"/>
    <property type="match status" value="2"/>
</dbReference>
<evidence type="ECO:0000313" key="2">
    <source>
        <dbReference type="WBParaSite" id="Csp11.Scaffold630.g19759.t1"/>
    </source>
</evidence>
<evidence type="ECO:0000313" key="1">
    <source>
        <dbReference type="Proteomes" id="UP000095282"/>
    </source>
</evidence>
<organism evidence="1 2">
    <name type="scientific">Caenorhabditis tropicalis</name>
    <dbReference type="NCBI Taxonomy" id="1561998"/>
    <lineage>
        <taxon>Eukaryota</taxon>
        <taxon>Metazoa</taxon>
        <taxon>Ecdysozoa</taxon>
        <taxon>Nematoda</taxon>
        <taxon>Chromadorea</taxon>
        <taxon>Rhabditida</taxon>
        <taxon>Rhabditina</taxon>
        <taxon>Rhabditomorpha</taxon>
        <taxon>Rhabditoidea</taxon>
        <taxon>Rhabditidae</taxon>
        <taxon>Peloderinae</taxon>
        <taxon>Caenorhabditis</taxon>
    </lineage>
</organism>
<reference evidence="2" key="1">
    <citation type="submission" date="2016-11" db="UniProtKB">
        <authorList>
            <consortium name="WormBaseParasite"/>
        </authorList>
    </citation>
    <scope>IDENTIFICATION</scope>
</reference>
<dbReference type="Proteomes" id="UP000095282">
    <property type="component" value="Unplaced"/>
</dbReference>
<dbReference type="InterPro" id="IPR009819">
    <property type="entry name" value="Pes-10"/>
</dbReference>
<name>A0A1I7UVH6_9PELO</name>
<keyword evidence="1" id="KW-1185">Reference proteome</keyword>
<sequence length="350" mass="40551">MDSYEMELNVLARIIRTGNNEAITNAVEELKKFPAPINYSRLIDKANLPFLVDTHAPKNESAMRLIKDHRVAKQVEMAKETPFIVNDFYNSMQLEIDEVDEGNEDIGLGMEEDEDMGFHLEIDEYNELNLEEQDKDNGLSQKAQDDDADSVFSDQDAALMADESGSDSGFEEKEEDYKRKSWKYRIASFEVHVRVLSEMIKAGDPDQIAEIIEISSNVDLPLYAYRKYEITCLIAEYAIHSDEAINLWNKIDQMEDISLEKDYMKTFNYVIECVETQSTVPKSMMGVIADYLITKDQCQMDRVVNLLIEKEIPFEFFKEYRIKQYLLNIGRKDNAIWTLILKIRGLEYGE</sequence>
<protein>
    <submittedName>
        <fullName evidence="2">BTB domain-containing protein</fullName>
    </submittedName>
</protein>
<proteinExistence type="predicted"/>
<accession>A0A1I7UVH6</accession>
<dbReference type="eggNOG" id="ENOG502TIXV">
    <property type="taxonomic scope" value="Eukaryota"/>
</dbReference>
<dbReference type="AlphaFoldDB" id="A0A1I7UVH6"/>